<dbReference type="GO" id="GO:0005794">
    <property type="term" value="C:Golgi apparatus"/>
    <property type="evidence" value="ECO:0007669"/>
    <property type="project" value="TreeGrafter"/>
</dbReference>
<keyword evidence="2" id="KW-1185">Reference proteome</keyword>
<protein>
    <submittedName>
        <fullName evidence="1">Uncharacterized protein</fullName>
    </submittedName>
</protein>
<dbReference type="PANTHER" id="PTHR47032:SF1">
    <property type="entry name" value="UDP-D-XYLOSE:L-FUCOSE ALPHA-1,3-D-XYLOSYLTRANSFERASE-RELATED"/>
    <property type="match status" value="1"/>
</dbReference>
<dbReference type="Pfam" id="PF03407">
    <property type="entry name" value="Nucleotid_trans"/>
    <property type="match status" value="1"/>
</dbReference>
<evidence type="ECO:0000313" key="1">
    <source>
        <dbReference type="EMBL" id="CAH1803314.1"/>
    </source>
</evidence>
<dbReference type="AlphaFoldDB" id="A0A8J1Y9I4"/>
<dbReference type="OrthoDB" id="1712432at2759"/>
<evidence type="ECO:0000313" key="2">
    <source>
        <dbReference type="Proteomes" id="UP000749559"/>
    </source>
</evidence>
<dbReference type="GO" id="GO:0016757">
    <property type="term" value="F:glycosyltransferase activity"/>
    <property type="evidence" value="ECO:0007669"/>
    <property type="project" value="TreeGrafter"/>
</dbReference>
<dbReference type="PANTHER" id="PTHR47032">
    <property type="entry name" value="UDP-D-XYLOSE:L-FUCOSE ALPHA-1,3-D-XYLOSYLTRANSFERASE-RELATED"/>
    <property type="match status" value="1"/>
</dbReference>
<proteinExistence type="predicted"/>
<comment type="caution">
    <text evidence="1">The sequence shown here is derived from an EMBL/GenBank/DDBJ whole genome shotgun (WGS) entry which is preliminary data.</text>
</comment>
<gene>
    <name evidence="1" type="ORF">OFUS_LOCUS26919</name>
</gene>
<dbReference type="Proteomes" id="UP000749559">
    <property type="component" value="Unassembled WGS sequence"/>
</dbReference>
<sequence length="336" mass="38768">DFCEMTFLKQQFGLILGGIIIGILICNIKQRNHYRQKSAFDVNMFSRVYERSIIRDKRSNQDDSTEVIRNARIIANKTENGIVAVTMVNEAYLEMTYSWLCNTVNMSVHEQVLIIATDEIALRKLRSDWPNVVSVLYSILTKDVTEKAKCAWKLFNRSLLARSLLKNNVHILLFEVDAVWFSSPFPLLQSLSHYDLVGAQLSTRNRYIAAGFVSVRPTIASRDIFTYVIDNLLNGHYSKGDSTSPDVNDQIYLHDAIVSHHTLKYKLLDFNIIEDGLWYLQLHDTSNPHQSRPVVLNNNWIIEREVKIATAKESGHWFLDKSNTCDWENVIRITKQ</sequence>
<dbReference type="InterPro" id="IPR005069">
    <property type="entry name" value="Nucl-diP-sugar_transferase"/>
</dbReference>
<name>A0A8J1Y9I4_OWEFU</name>
<dbReference type="InterPro" id="IPR052636">
    <property type="entry name" value="UDP-D-xylose:L-fucose_XylT"/>
</dbReference>
<organism evidence="1 2">
    <name type="scientific">Owenia fusiformis</name>
    <name type="common">Polychaete worm</name>
    <dbReference type="NCBI Taxonomy" id="6347"/>
    <lineage>
        <taxon>Eukaryota</taxon>
        <taxon>Metazoa</taxon>
        <taxon>Spiralia</taxon>
        <taxon>Lophotrochozoa</taxon>
        <taxon>Annelida</taxon>
        <taxon>Polychaeta</taxon>
        <taxon>Sedentaria</taxon>
        <taxon>Canalipalpata</taxon>
        <taxon>Sabellida</taxon>
        <taxon>Oweniida</taxon>
        <taxon>Oweniidae</taxon>
        <taxon>Owenia</taxon>
    </lineage>
</organism>
<dbReference type="EMBL" id="CAIIXF020000495">
    <property type="protein sequence ID" value="CAH1803314.1"/>
    <property type="molecule type" value="Genomic_DNA"/>
</dbReference>
<accession>A0A8J1Y9I4</accession>
<reference evidence="1" key="1">
    <citation type="submission" date="2022-03" db="EMBL/GenBank/DDBJ databases">
        <authorList>
            <person name="Martin C."/>
        </authorList>
    </citation>
    <scope>NUCLEOTIDE SEQUENCE</scope>
</reference>
<feature type="non-terminal residue" evidence="1">
    <location>
        <position position="1"/>
    </location>
</feature>